<dbReference type="EMBL" id="JADFTS010000009">
    <property type="protein sequence ID" value="KAF9587797.1"/>
    <property type="molecule type" value="Genomic_DNA"/>
</dbReference>
<sequence>MSLLSQLESIYKCFHPRDKLCDAVDDLKLDSLVVGSRGLGMLKRAYYVTTARKNEHHRRSVAASLVQGVCFRARLPGESSKRLHVSTARKFQPRVKVNMQPKDKLPASHAISVAPEGSINHDEAPNFHASNVKDLEGGLGLVSLLFG</sequence>
<gene>
    <name evidence="1" type="ORF">IFM89_005672</name>
</gene>
<dbReference type="InterPro" id="IPR014729">
    <property type="entry name" value="Rossmann-like_a/b/a_fold"/>
</dbReference>
<proteinExistence type="predicted"/>
<comment type="caution">
    <text evidence="1">The sequence shown here is derived from an EMBL/GenBank/DDBJ whole genome shotgun (WGS) entry which is preliminary data.</text>
</comment>
<evidence type="ECO:0000313" key="2">
    <source>
        <dbReference type="Proteomes" id="UP000631114"/>
    </source>
</evidence>
<keyword evidence="2" id="KW-1185">Reference proteome</keyword>
<dbReference type="OrthoDB" id="272624at2759"/>
<organism evidence="1 2">
    <name type="scientific">Coptis chinensis</name>
    <dbReference type="NCBI Taxonomy" id="261450"/>
    <lineage>
        <taxon>Eukaryota</taxon>
        <taxon>Viridiplantae</taxon>
        <taxon>Streptophyta</taxon>
        <taxon>Embryophyta</taxon>
        <taxon>Tracheophyta</taxon>
        <taxon>Spermatophyta</taxon>
        <taxon>Magnoliopsida</taxon>
        <taxon>Ranunculales</taxon>
        <taxon>Ranunculaceae</taxon>
        <taxon>Coptidoideae</taxon>
        <taxon>Coptis</taxon>
    </lineage>
</organism>
<accession>A0A835LCU5</accession>
<reference evidence="1 2" key="1">
    <citation type="submission" date="2020-10" db="EMBL/GenBank/DDBJ databases">
        <title>The Coptis chinensis genome and diversification of protoberbering-type alkaloids.</title>
        <authorList>
            <person name="Wang B."/>
            <person name="Shu S."/>
            <person name="Song C."/>
            <person name="Liu Y."/>
        </authorList>
    </citation>
    <scope>NUCLEOTIDE SEQUENCE [LARGE SCALE GENOMIC DNA]</scope>
    <source>
        <strain evidence="1">HL-2020</strain>
        <tissue evidence="1">Leaf</tissue>
    </source>
</reference>
<name>A0A835LCU5_9MAGN</name>
<protein>
    <submittedName>
        <fullName evidence="1">Uncharacterized protein</fullName>
    </submittedName>
</protein>
<dbReference type="Gene3D" id="3.40.50.620">
    <property type="entry name" value="HUPs"/>
    <property type="match status" value="1"/>
</dbReference>
<dbReference type="Proteomes" id="UP000631114">
    <property type="component" value="Unassembled WGS sequence"/>
</dbReference>
<evidence type="ECO:0000313" key="1">
    <source>
        <dbReference type="EMBL" id="KAF9587797.1"/>
    </source>
</evidence>
<dbReference type="AlphaFoldDB" id="A0A835LCU5"/>